<organism evidence="1">
    <name type="scientific">Phaeocystis antarctica</name>
    <dbReference type="NCBI Taxonomy" id="33657"/>
    <lineage>
        <taxon>Eukaryota</taxon>
        <taxon>Haptista</taxon>
        <taxon>Haptophyta</taxon>
        <taxon>Prymnesiophyceae</taxon>
        <taxon>Phaeocystales</taxon>
        <taxon>Phaeocystaceae</taxon>
        <taxon>Phaeocystis</taxon>
    </lineage>
</organism>
<protein>
    <submittedName>
        <fullName evidence="1">Uncharacterized protein</fullName>
    </submittedName>
</protein>
<name>A0A7S0I225_9EUKA</name>
<sequence length="186" mass="19678">MAALIVLGCECYVTPRATIRMGARKNNAVSRREVLDGSSVTKQFYAPDGFRSGLPPGWSPALVLALGSAAASYGGSRRSKLFDEMRELGGGAKNQGKPHLPMVTLSPGRAPGQVAVEITAVASAPDAIDYIWATDADTGEIFEGRKFVHKETPSLVFIVPRGRRIVPSVHGTSDGVWEGEAVVAEA</sequence>
<proteinExistence type="predicted"/>
<dbReference type="EMBL" id="HBEP01034559">
    <property type="protein sequence ID" value="CAD8508670.1"/>
    <property type="molecule type" value="Transcribed_RNA"/>
</dbReference>
<gene>
    <name evidence="1" type="ORF">PANT1444_LOCUS19560</name>
</gene>
<dbReference type="AlphaFoldDB" id="A0A7S0I225"/>
<accession>A0A7S0I225</accession>
<reference evidence="1" key="1">
    <citation type="submission" date="2021-01" db="EMBL/GenBank/DDBJ databases">
        <authorList>
            <person name="Corre E."/>
            <person name="Pelletier E."/>
            <person name="Niang G."/>
            <person name="Scheremetjew M."/>
            <person name="Finn R."/>
            <person name="Kale V."/>
            <person name="Holt S."/>
            <person name="Cochrane G."/>
            <person name="Meng A."/>
            <person name="Brown T."/>
            <person name="Cohen L."/>
        </authorList>
    </citation>
    <scope>NUCLEOTIDE SEQUENCE</scope>
    <source>
        <strain evidence="1">CCMP1374</strain>
    </source>
</reference>
<evidence type="ECO:0000313" key="1">
    <source>
        <dbReference type="EMBL" id="CAD8508670.1"/>
    </source>
</evidence>